<protein>
    <recommendedName>
        <fullName evidence="8">NADH:quinone oxidoreductase/Mrp antiporter transmembrane domain-containing protein</fullName>
    </recommendedName>
</protein>
<feature type="transmembrane region" description="Helical" evidence="7">
    <location>
        <begin position="31"/>
        <end position="52"/>
    </location>
</feature>
<reference evidence="9 10" key="1">
    <citation type="journal article" date="2019" name="Int. J. Syst. Evol. Microbiol.">
        <title>The Global Catalogue of Microorganisms (GCM) 10K type strain sequencing project: providing services to taxonomists for standard genome sequencing and annotation.</title>
        <authorList>
            <consortium name="The Broad Institute Genomics Platform"/>
            <consortium name="The Broad Institute Genome Sequencing Center for Infectious Disease"/>
            <person name="Wu L."/>
            <person name="Ma J."/>
        </authorList>
    </citation>
    <scope>NUCLEOTIDE SEQUENCE [LARGE SCALE GENOMIC DNA]</scope>
    <source>
        <strain evidence="9 10">JCM 15592</strain>
    </source>
</reference>
<feature type="transmembrane region" description="Helical" evidence="7">
    <location>
        <begin position="452"/>
        <end position="471"/>
    </location>
</feature>
<dbReference type="PANTHER" id="PTHR43507">
    <property type="entry name" value="NADH-UBIQUINONE OXIDOREDUCTASE CHAIN 4"/>
    <property type="match status" value="1"/>
</dbReference>
<keyword evidence="4 7" id="KW-1133">Transmembrane helix</keyword>
<keyword evidence="3 6" id="KW-0812">Transmembrane</keyword>
<dbReference type="Pfam" id="PF00361">
    <property type="entry name" value="Proton_antipo_M"/>
    <property type="match status" value="1"/>
</dbReference>
<evidence type="ECO:0000259" key="8">
    <source>
        <dbReference type="Pfam" id="PF00361"/>
    </source>
</evidence>
<feature type="transmembrane region" description="Helical" evidence="7">
    <location>
        <begin position="296"/>
        <end position="318"/>
    </location>
</feature>
<dbReference type="EMBL" id="BAAAPO010000006">
    <property type="protein sequence ID" value="GAA1781449.1"/>
    <property type="molecule type" value="Genomic_DNA"/>
</dbReference>
<dbReference type="RefSeq" id="WP_344080369.1">
    <property type="nucleotide sequence ID" value="NZ_BAAAPO010000006.1"/>
</dbReference>
<keyword evidence="10" id="KW-1185">Reference proteome</keyword>
<organism evidence="9 10">
    <name type="scientific">Nostocoides veronense</name>
    <dbReference type="NCBI Taxonomy" id="330836"/>
    <lineage>
        <taxon>Bacteria</taxon>
        <taxon>Bacillati</taxon>
        <taxon>Actinomycetota</taxon>
        <taxon>Actinomycetes</taxon>
        <taxon>Micrococcales</taxon>
        <taxon>Intrasporangiaceae</taxon>
        <taxon>Nostocoides</taxon>
    </lineage>
</organism>
<feature type="transmembrane region" description="Helical" evidence="7">
    <location>
        <begin position="72"/>
        <end position="90"/>
    </location>
</feature>
<dbReference type="NCBIfam" id="TIGR01972">
    <property type="entry name" value="NDH_I_M"/>
    <property type="match status" value="1"/>
</dbReference>
<dbReference type="InterPro" id="IPR003918">
    <property type="entry name" value="NADH_UbQ_OxRdtase"/>
</dbReference>
<evidence type="ECO:0000256" key="7">
    <source>
        <dbReference type="SAM" id="Phobius"/>
    </source>
</evidence>
<feature type="transmembrane region" description="Helical" evidence="7">
    <location>
        <begin position="158"/>
        <end position="181"/>
    </location>
</feature>
<feature type="transmembrane region" description="Helical" evidence="7">
    <location>
        <begin position="324"/>
        <end position="344"/>
    </location>
</feature>
<feature type="transmembrane region" description="Helical" evidence="7">
    <location>
        <begin position="102"/>
        <end position="120"/>
    </location>
</feature>
<evidence type="ECO:0000256" key="6">
    <source>
        <dbReference type="RuleBase" id="RU000320"/>
    </source>
</evidence>
<dbReference type="PANTHER" id="PTHR43507:SF1">
    <property type="entry name" value="NADH-UBIQUINONE OXIDOREDUCTASE CHAIN 4"/>
    <property type="match status" value="1"/>
</dbReference>
<accession>A0ABN2LBA8</accession>
<evidence type="ECO:0000256" key="3">
    <source>
        <dbReference type="ARBA" id="ARBA00022692"/>
    </source>
</evidence>
<dbReference type="Proteomes" id="UP001499938">
    <property type="component" value="Unassembled WGS sequence"/>
</dbReference>
<dbReference type="InterPro" id="IPR001750">
    <property type="entry name" value="ND/Mrp_TM"/>
</dbReference>
<evidence type="ECO:0000256" key="4">
    <source>
        <dbReference type="ARBA" id="ARBA00022989"/>
    </source>
</evidence>
<evidence type="ECO:0000256" key="5">
    <source>
        <dbReference type="ARBA" id="ARBA00023136"/>
    </source>
</evidence>
<comment type="caution">
    <text evidence="9">The sequence shown here is derived from an EMBL/GenBank/DDBJ whole genome shotgun (WGS) entry which is preliminary data.</text>
</comment>
<feature type="transmembrane region" description="Helical" evidence="7">
    <location>
        <begin position="126"/>
        <end position="146"/>
    </location>
</feature>
<comment type="similarity">
    <text evidence="2">Belongs to the complex I subunit 4 family.</text>
</comment>
<evidence type="ECO:0000256" key="2">
    <source>
        <dbReference type="ARBA" id="ARBA00009025"/>
    </source>
</evidence>
<feature type="transmembrane region" description="Helical" evidence="7">
    <location>
        <begin position="6"/>
        <end position="24"/>
    </location>
</feature>
<name>A0ABN2LBA8_9MICO</name>
<feature type="transmembrane region" description="Helical" evidence="7">
    <location>
        <begin position="491"/>
        <end position="514"/>
    </location>
</feature>
<feature type="transmembrane region" description="Helical" evidence="7">
    <location>
        <begin position="232"/>
        <end position="254"/>
    </location>
</feature>
<keyword evidence="5 7" id="KW-0472">Membrane</keyword>
<feature type="transmembrane region" description="Helical" evidence="7">
    <location>
        <begin position="266"/>
        <end position="289"/>
    </location>
</feature>
<evidence type="ECO:0000256" key="1">
    <source>
        <dbReference type="ARBA" id="ARBA00004127"/>
    </source>
</evidence>
<dbReference type="InterPro" id="IPR010227">
    <property type="entry name" value="NADH_Q_OxRdtase_chainM/4"/>
</dbReference>
<evidence type="ECO:0000313" key="9">
    <source>
        <dbReference type="EMBL" id="GAA1781449.1"/>
    </source>
</evidence>
<feature type="domain" description="NADH:quinone oxidoreductase/Mrp antiporter transmembrane" evidence="8">
    <location>
        <begin position="123"/>
        <end position="399"/>
    </location>
</feature>
<gene>
    <name evidence="9" type="ORF">GCM10009811_03530</name>
</gene>
<dbReference type="PRINTS" id="PR01437">
    <property type="entry name" value="NUOXDRDTASE4"/>
</dbReference>
<feature type="transmembrane region" description="Helical" evidence="7">
    <location>
        <begin position="201"/>
        <end position="220"/>
    </location>
</feature>
<feature type="transmembrane region" description="Helical" evidence="7">
    <location>
        <begin position="364"/>
        <end position="388"/>
    </location>
</feature>
<proteinExistence type="inferred from homology"/>
<sequence>MGLIIAMVLPAVVGSLLIIGSRRINAGAAGFLALAAAAGALVAAIAAAASGARIERSWVTDWGIGANFATDQISSPLALLTASITVLVVLHGLRHRPAGGSAGLYYGLLLLVELGALATFWTRDLIVFFIAFEIVLIPMWVLIHRFGDDHDPVLRREAAIRFVLYTALGSSIMLTGILALVGQAGTSDMRQVLAAGLTSDTQLSIALLLVIGLVVKVPVFPFHSWLPPAHTIAPTAGSVLLAAVLLKMGTYGLIRLPLALTPDGFARLGPLLATLGVVGILWGGLICLVERDLKRLIAYSSVAHMGFVALALGTGSGLGLQAALIANVAHGVISALLFFVVGALKDRWGSVDLGVVRPALRESWPGLGLALMVGLAGSLGLPGLAGFWGEFLAIASAWNPQGSGAAAPIVWLQDAERVGWFAYSPLDGLFQIDGIQIALTAGPPNAMVMRGLAVAAALGAVLAAAYSLRVAKLIWMGDAASRDRAGDVTPVEALVMAVLAIAIIVLGLMPYLIFSGPTPFGGVLR</sequence>
<comment type="subcellular location">
    <subcellularLocation>
        <location evidence="1">Endomembrane system</location>
        <topology evidence="1">Multi-pass membrane protein</topology>
    </subcellularLocation>
    <subcellularLocation>
        <location evidence="6">Membrane</location>
        <topology evidence="6">Multi-pass membrane protein</topology>
    </subcellularLocation>
</comment>
<evidence type="ECO:0000313" key="10">
    <source>
        <dbReference type="Proteomes" id="UP001499938"/>
    </source>
</evidence>